<name>A0AAE0NCN5_9PEZI</name>
<keyword evidence="3" id="KW-1185">Reference proteome</keyword>
<evidence type="ECO:0000313" key="3">
    <source>
        <dbReference type="Proteomes" id="UP001285441"/>
    </source>
</evidence>
<protein>
    <recommendedName>
        <fullName evidence="4">Secreted protein</fullName>
    </recommendedName>
</protein>
<gene>
    <name evidence="2" type="ORF">B0H63DRAFT_225783</name>
</gene>
<dbReference type="AlphaFoldDB" id="A0AAE0NCN5"/>
<evidence type="ECO:0000256" key="1">
    <source>
        <dbReference type="SAM" id="SignalP"/>
    </source>
</evidence>
<organism evidence="2 3">
    <name type="scientific">Podospora didyma</name>
    <dbReference type="NCBI Taxonomy" id="330526"/>
    <lineage>
        <taxon>Eukaryota</taxon>
        <taxon>Fungi</taxon>
        <taxon>Dikarya</taxon>
        <taxon>Ascomycota</taxon>
        <taxon>Pezizomycotina</taxon>
        <taxon>Sordariomycetes</taxon>
        <taxon>Sordariomycetidae</taxon>
        <taxon>Sordariales</taxon>
        <taxon>Podosporaceae</taxon>
        <taxon>Podospora</taxon>
    </lineage>
</organism>
<reference evidence="2" key="1">
    <citation type="journal article" date="2023" name="Mol. Phylogenet. Evol.">
        <title>Genome-scale phylogeny and comparative genomics of the fungal order Sordariales.</title>
        <authorList>
            <person name="Hensen N."/>
            <person name="Bonometti L."/>
            <person name="Westerberg I."/>
            <person name="Brannstrom I.O."/>
            <person name="Guillou S."/>
            <person name="Cros-Aarteil S."/>
            <person name="Calhoun S."/>
            <person name="Haridas S."/>
            <person name="Kuo A."/>
            <person name="Mondo S."/>
            <person name="Pangilinan J."/>
            <person name="Riley R."/>
            <person name="LaButti K."/>
            <person name="Andreopoulos B."/>
            <person name="Lipzen A."/>
            <person name="Chen C."/>
            <person name="Yan M."/>
            <person name="Daum C."/>
            <person name="Ng V."/>
            <person name="Clum A."/>
            <person name="Steindorff A."/>
            <person name="Ohm R.A."/>
            <person name="Martin F."/>
            <person name="Silar P."/>
            <person name="Natvig D.O."/>
            <person name="Lalanne C."/>
            <person name="Gautier V."/>
            <person name="Ament-Velasquez S.L."/>
            <person name="Kruys A."/>
            <person name="Hutchinson M.I."/>
            <person name="Powell A.J."/>
            <person name="Barry K."/>
            <person name="Miller A.N."/>
            <person name="Grigoriev I.V."/>
            <person name="Debuchy R."/>
            <person name="Gladieux P."/>
            <person name="Hiltunen Thoren M."/>
            <person name="Johannesson H."/>
        </authorList>
    </citation>
    <scope>NUCLEOTIDE SEQUENCE</scope>
    <source>
        <strain evidence="2">CBS 232.78</strain>
    </source>
</reference>
<keyword evidence="1" id="KW-0732">Signal</keyword>
<reference evidence="2" key="2">
    <citation type="submission" date="2023-06" db="EMBL/GenBank/DDBJ databases">
        <authorList>
            <consortium name="Lawrence Berkeley National Laboratory"/>
            <person name="Haridas S."/>
            <person name="Hensen N."/>
            <person name="Bonometti L."/>
            <person name="Westerberg I."/>
            <person name="Brannstrom I.O."/>
            <person name="Guillou S."/>
            <person name="Cros-Aarteil S."/>
            <person name="Calhoun S."/>
            <person name="Kuo A."/>
            <person name="Mondo S."/>
            <person name="Pangilinan J."/>
            <person name="Riley R."/>
            <person name="LaButti K."/>
            <person name="Andreopoulos B."/>
            <person name="Lipzen A."/>
            <person name="Chen C."/>
            <person name="Yanf M."/>
            <person name="Daum C."/>
            <person name="Ng V."/>
            <person name="Clum A."/>
            <person name="Steindorff A."/>
            <person name="Ohm R."/>
            <person name="Martin F."/>
            <person name="Silar P."/>
            <person name="Natvig D."/>
            <person name="Lalanne C."/>
            <person name="Gautier V."/>
            <person name="Ament-velasquez S.L."/>
            <person name="Kruys A."/>
            <person name="Hutchinson M.I."/>
            <person name="Powell A.J."/>
            <person name="Barry K."/>
            <person name="Miller A.N."/>
            <person name="Grigoriev I.V."/>
            <person name="Debuchy R."/>
            <person name="Gladieux P."/>
            <person name="Thoren M.H."/>
            <person name="Johannesson H."/>
        </authorList>
    </citation>
    <scope>NUCLEOTIDE SEQUENCE</scope>
    <source>
        <strain evidence="2">CBS 232.78</strain>
    </source>
</reference>
<dbReference type="EMBL" id="JAULSW010000006">
    <property type="protein sequence ID" value="KAK3377789.1"/>
    <property type="molecule type" value="Genomic_DNA"/>
</dbReference>
<dbReference type="Proteomes" id="UP001285441">
    <property type="component" value="Unassembled WGS sequence"/>
</dbReference>
<evidence type="ECO:0000313" key="2">
    <source>
        <dbReference type="EMBL" id="KAK3377789.1"/>
    </source>
</evidence>
<feature type="signal peptide" evidence="1">
    <location>
        <begin position="1"/>
        <end position="31"/>
    </location>
</feature>
<proteinExistence type="predicted"/>
<sequence length="102" mass="11568">MDHMLQVQTPKLVCFATLCKLLSMLCNPLSANPPTAYSSTSLYDAFFTSRINRQMILIAKPRVKNSLVACSWGPLADRTGINRRINIPHFEHHFKRPLPDVT</sequence>
<evidence type="ECO:0008006" key="4">
    <source>
        <dbReference type="Google" id="ProtNLM"/>
    </source>
</evidence>
<comment type="caution">
    <text evidence="2">The sequence shown here is derived from an EMBL/GenBank/DDBJ whole genome shotgun (WGS) entry which is preliminary data.</text>
</comment>
<feature type="chain" id="PRO_5041937443" description="Secreted protein" evidence="1">
    <location>
        <begin position="32"/>
        <end position="102"/>
    </location>
</feature>
<accession>A0AAE0NCN5</accession>